<protein>
    <submittedName>
        <fullName evidence="3">Uncharacterized protein</fullName>
    </submittedName>
</protein>
<reference evidence="3" key="1">
    <citation type="submission" date="2019-08" db="EMBL/GenBank/DDBJ databases">
        <title>The improved chromosome-level genome for the pearl oyster Pinctada fucata martensii using PacBio sequencing and Hi-C.</title>
        <authorList>
            <person name="Zheng Z."/>
        </authorList>
    </citation>
    <scope>NUCLEOTIDE SEQUENCE</scope>
    <source>
        <strain evidence="3">ZZ-2019</strain>
        <tissue evidence="3">Adductor muscle</tissue>
    </source>
</reference>
<dbReference type="Proteomes" id="UP001186944">
    <property type="component" value="Unassembled WGS sequence"/>
</dbReference>
<dbReference type="SUPFAM" id="SSF51735">
    <property type="entry name" value="NAD(P)-binding Rossmann-fold domains"/>
    <property type="match status" value="1"/>
</dbReference>
<keyword evidence="2" id="KW-0560">Oxidoreductase</keyword>
<evidence type="ECO:0000256" key="1">
    <source>
        <dbReference type="ARBA" id="ARBA00006484"/>
    </source>
</evidence>
<name>A0AA89BWB7_PINIB</name>
<dbReference type="InterPro" id="IPR036291">
    <property type="entry name" value="NAD(P)-bd_dom_sf"/>
</dbReference>
<dbReference type="GO" id="GO:0016616">
    <property type="term" value="F:oxidoreductase activity, acting on the CH-OH group of donors, NAD or NADP as acceptor"/>
    <property type="evidence" value="ECO:0007669"/>
    <property type="project" value="TreeGrafter"/>
</dbReference>
<evidence type="ECO:0000256" key="2">
    <source>
        <dbReference type="ARBA" id="ARBA00023002"/>
    </source>
</evidence>
<dbReference type="EMBL" id="VSWD01000007">
    <property type="protein sequence ID" value="KAK3096809.1"/>
    <property type="molecule type" value="Genomic_DNA"/>
</dbReference>
<accession>A0AA89BWB7</accession>
<organism evidence="3 4">
    <name type="scientific">Pinctada imbricata</name>
    <name type="common">Atlantic pearl-oyster</name>
    <name type="synonym">Pinctada martensii</name>
    <dbReference type="NCBI Taxonomy" id="66713"/>
    <lineage>
        <taxon>Eukaryota</taxon>
        <taxon>Metazoa</taxon>
        <taxon>Spiralia</taxon>
        <taxon>Lophotrochozoa</taxon>
        <taxon>Mollusca</taxon>
        <taxon>Bivalvia</taxon>
        <taxon>Autobranchia</taxon>
        <taxon>Pteriomorphia</taxon>
        <taxon>Pterioida</taxon>
        <taxon>Pterioidea</taxon>
        <taxon>Pteriidae</taxon>
        <taxon>Pinctada</taxon>
    </lineage>
</organism>
<dbReference type="PANTHER" id="PTHR44229">
    <property type="entry name" value="15-HYDROXYPROSTAGLANDIN DEHYDROGENASE [NAD(+)]"/>
    <property type="match status" value="1"/>
</dbReference>
<sequence length="92" mass="10224">SFQANPRIDEVGIRFTCLCPSFTNTSMLNPTDKDSNDHIAQMMTETGVNTVEDVAAGFLELVETDNNNGVVMTVTKYRGIQYRHGKPLTNKL</sequence>
<feature type="non-terminal residue" evidence="3">
    <location>
        <position position="1"/>
    </location>
</feature>
<gene>
    <name evidence="3" type="ORF">FSP39_003518</name>
</gene>
<proteinExistence type="inferred from homology"/>
<dbReference type="AlphaFoldDB" id="A0AA89BWB7"/>
<evidence type="ECO:0000313" key="4">
    <source>
        <dbReference type="Proteomes" id="UP001186944"/>
    </source>
</evidence>
<dbReference type="PANTHER" id="PTHR44229:SF4">
    <property type="entry name" value="15-HYDROXYPROSTAGLANDIN DEHYDROGENASE [NAD(+)]"/>
    <property type="match status" value="1"/>
</dbReference>
<dbReference type="GO" id="GO:0005737">
    <property type="term" value="C:cytoplasm"/>
    <property type="evidence" value="ECO:0007669"/>
    <property type="project" value="TreeGrafter"/>
</dbReference>
<comment type="similarity">
    <text evidence="1">Belongs to the short-chain dehydrogenases/reductases (SDR) family.</text>
</comment>
<keyword evidence="4" id="KW-1185">Reference proteome</keyword>
<dbReference type="Gene3D" id="3.40.50.720">
    <property type="entry name" value="NAD(P)-binding Rossmann-like Domain"/>
    <property type="match status" value="1"/>
</dbReference>
<evidence type="ECO:0000313" key="3">
    <source>
        <dbReference type="EMBL" id="KAK3096809.1"/>
    </source>
</evidence>
<comment type="caution">
    <text evidence="3">The sequence shown here is derived from an EMBL/GenBank/DDBJ whole genome shotgun (WGS) entry which is preliminary data.</text>
</comment>